<evidence type="ECO:0000256" key="2">
    <source>
        <dbReference type="PIRNR" id="PIRNR001365"/>
    </source>
</evidence>
<comment type="similarity">
    <text evidence="2">Belongs to the DapA family.</text>
</comment>
<proteinExistence type="inferred from homology"/>
<organism evidence="3 4">
    <name type="scientific">Pseudonocardia kongjuensis</name>
    <dbReference type="NCBI Taxonomy" id="102227"/>
    <lineage>
        <taxon>Bacteria</taxon>
        <taxon>Bacillati</taxon>
        <taxon>Actinomycetota</taxon>
        <taxon>Actinomycetes</taxon>
        <taxon>Pseudonocardiales</taxon>
        <taxon>Pseudonocardiaceae</taxon>
        <taxon>Pseudonocardia</taxon>
    </lineage>
</organism>
<sequence length="334" mass="34777">MSGTDRYAGLHAIIPTPALPGAERWDATGTVDTEETARLVDTLIRDGAAGIIALGTTGECATLSPDDYDTVVGCVVDAAAGRVPTTVGVTALGTHEVVRRLRLVADRGATGTLLGLPMWQPLTTGMALGYVADAAAAAPGLDIMVYANTRAFRYPFPVEFWAALARDVPQVVSAKVSRAPDLPELIDATSGRIRFLPNEMKVHEFHAMSPDTTTGCWATAAAMGPEPAQAVLDAIGSGDPAAIERAAADIAWACEPIAHLLADQEFFASHNIQVEKVRIAEAGYCRPGPIRPPYDEIDAGAAAASRECGRRWRALRERVAPAAAAAAAGGASGG</sequence>
<comment type="caution">
    <text evidence="3">The sequence shown here is derived from an EMBL/GenBank/DDBJ whole genome shotgun (WGS) entry which is preliminary data.</text>
</comment>
<dbReference type="PIRSF" id="PIRSF001365">
    <property type="entry name" value="DHDPS"/>
    <property type="match status" value="1"/>
</dbReference>
<protein>
    <recommendedName>
        <fullName evidence="5">Aldolase</fullName>
    </recommendedName>
</protein>
<accession>A0ABP4J575</accession>
<keyword evidence="4" id="KW-1185">Reference proteome</keyword>
<reference evidence="4" key="1">
    <citation type="journal article" date="2019" name="Int. J. Syst. Evol. Microbiol.">
        <title>The Global Catalogue of Microorganisms (GCM) 10K type strain sequencing project: providing services to taxonomists for standard genome sequencing and annotation.</title>
        <authorList>
            <consortium name="The Broad Institute Genomics Platform"/>
            <consortium name="The Broad Institute Genome Sequencing Center for Infectious Disease"/>
            <person name="Wu L."/>
            <person name="Ma J."/>
        </authorList>
    </citation>
    <scope>NUCLEOTIDE SEQUENCE [LARGE SCALE GENOMIC DNA]</scope>
    <source>
        <strain evidence="4">JCM 11896</strain>
    </source>
</reference>
<evidence type="ECO:0000313" key="3">
    <source>
        <dbReference type="EMBL" id="GAA1403463.1"/>
    </source>
</evidence>
<evidence type="ECO:0008006" key="5">
    <source>
        <dbReference type="Google" id="ProtNLM"/>
    </source>
</evidence>
<dbReference type="SMART" id="SM01130">
    <property type="entry name" value="DHDPS"/>
    <property type="match status" value="1"/>
</dbReference>
<dbReference type="InterPro" id="IPR013785">
    <property type="entry name" value="Aldolase_TIM"/>
</dbReference>
<dbReference type="PANTHER" id="PTHR12128">
    <property type="entry name" value="DIHYDRODIPICOLINATE SYNTHASE"/>
    <property type="match status" value="1"/>
</dbReference>
<dbReference type="Gene3D" id="3.20.20.70">
    <property type="entry name" value="Aldolase class I"/>
    <property type="match status" value="1"/>
</dbReference>
<name>A0ABP4J575_9PSEU</name>
<dbReference type="InterPro" id="IPR002220">
    <property type="entry name" value="DapA-like"/>
</dbReference>
<gene>
    <name evidence="3" type="ORF">GCM10009613_64610</name>
</gene>
<dbReference type="RefSeq" id="WP_344030365.1">
    <property type="nucleotide sequence ID" value="NZ_BAAAJK010000062.1"/>
</dbReference>
<dbReference type="EMBL" id="BAAAJK010000062">
    <property type="protein sequence ID" value="GAA1403463.1"/>
    <property type="molecule type" value="Genomic_DNA"/>
</dbReference>
<dbReference type="PANTHER" id="PTHR12128:SF51">
    <property type="entry name" value="BLL4205 PROTEIN"/>
    <property type="match status" value="1"/>
</dbReference>
<evidence type="ECO:0000256" key="1">
    <source>
        <dbReference type="ARBA" id="ARBA00023239"/>
    </source>
</evidence>
<dbReference type="SUPFAM" id="SSF51569">
    <property type="entry name" value="Aldolase"/>
    <property type="match status" value="1"/>
</dbReference>
<dbReference type="Pfam" id="PF00701">
    <property type="entry name" value="DHDPS"/>
    <property type="match status" value="1"/>
</dbReference>
<evidence type="ECO:0000313" key="4">
    <source>
        <dbReference type="Proteomes" id="UP001501414"/>
    </source>
</evidence>
<dbReference type="Proteomes" id="UP001501414">
    <property type="component" value="Unassembled WGS sequence"/>
</dbReference>
<keyword evidence="1 2" id="KW-0456">Lyase</keyword>